<dbReference type="AlphaFoldDB" id="A0A350P841"/>
<organism evidence="2 3">
    <name type="scientific">Alteromonas australica</name>
    <dbReference type="NCBI Taxonomy" id="589873"/>
    <lineage>
        <taxon>Bacteria</taxon>
        <taxon>Pseudomonadati</taxon>
        <taxon>Pseudomonadota</taxon>
        <taxon>Gammaproteobacteria</taxon>
        <taxon>Alteromonadales</taxon>
        <taxon>Alteromonadaceae</taxon>
        <taxon>Alteromonas/Salinimonas group</taxon>
        <taxon>Alteromonas</taxon>
    </lineage>
</organism>
<proteinExistence type="predicted"/>
<accession>A0A350P841</accession>
<dbReference type="EMBL" id="DNAN01000604">
    <property type="protein sequence ID" value="HAW77458.1"/>
    <property type="molecule type" value="Genomic_DNA"/>
</dbReference>
<dbReference type="Proteomes" id="UP000263517">
    <property type="component" value="Unassembled WGS sequence"/>
</dbReference>
<gene>
    <name evidence="2" type="ORF">DCW74_17200</name>
</gene>
<sequence>MWWGVLIGMLGLGAGFFGLRKGFITDGRITEHNRQKRHADMLYKELMKKDAQTNSSVEKKLTKIKKTTIRRKKKPNPAALISRTNDPW</sequence>
<reference evidence="2 3" key="1">
    <citation type="journal article" date="2018" name="Nat. Biotechnol.">
        <title>A standardized bacterial taxonomy based on genome phylogeny substantially revises the tree of life.</title>
        <authorList>
            <person name="Parks D.H."/>
            <person name="Chuvochina M."/>
            <person name="Waite D.W."/>
            <person name="Rinke C."/>
            <person name="Skarshewski A."/>
            <person name="Chaumeil P.A."/>
            <person name="Hugenholtz P."/>
        </authorList>
    </citation>
    <scope>NUCLEOTIDE SEQUENCE [LARGE SCALE GENOMIC DNA]</scope>
    <source>
        <strain evidence="2">UBA11978</strain>
    </source>
</reference>
<name>A0A350P841_9ALTE</name>
<comment type="caution">
    <text evidence="2">The sequence shown here is derived from an EMBL/GenBank/DDBJ whole genome shotgun (WGS) entry which is preliminary data.</text>
</comment>
<evidence type="ECO:0000313" key="2">
    <source>
        <dbReference type="EMBL" id="HAW77458.1"/>
    </source>
</evidence>
<evidence type="ECO:0000313" key="3">
    <source>
        <dbReference type="Proteomes" id="UP000263517"/>
    </source>
</evidence>
<feature type="region of interest" description="Disordered" evidence="1">
    <location>
        <begin position="69"/>
        <end position="88"/>
    </location>
</feature>
<evidence type="ECO:0000256" key="1">
    <source>
        <dbReference type="SAM" id="MobiDB-lite"/>
    </source>
</evidence>
<protein>
    <submittedName>
        <fullName evidence="2">Uncharacterized protein</fullName>
    </submittedName>
</protein>